<dbReference type="InterPro" id="IPR003439">
    <property type="entry name" value="ABC_transporter-like_ATP-bd"/>
</dbReference>
<comment type="similarity">
    <text evidence="2">Belongs to the ABC transporter superfamily.</text>
</comment>
<keyword evidence="5" id="KW-0677">Repeat</keyword>
<name>A0ABW2SJ26_9ACTO</name>
<organism evidence="13 14">
    <name type="scientific">Schaalia naturae</name>
    <dbReference type="NCBI Taxonomy" id="635203"/>
    <lineage>
        <taxon>Bacteria</taxon>
        <taxon>Bacillati</taxon>
        <taxon>Actinomycetota</taxon>
        <taxon>Actinomycetes</taxon>
        <taxon>Actinomycetales</taxon>
        <taxon>Actinomycetaceae</taxon>
        <taxon>Schaalia</taxon>
    </lineage>
</organism>
<evidence type="ECO:0000256" key="1">
    <source>
        <dbReference type="ARBA" id="ARBA00004202"/>
    </source>
</evidence>
<dbReference type="Gene3D" id="3.40.50.300">
    <property type="entry name" value="P-loop containing nucleotide triphosphate hydrolases"/>
    <property type="match status" value="2"/>
</dbReference>
<evidence type="ECO:0000313" key="14">
    <source>
        <dbReference type="Proteomes" id="UP001596527"/>
    </source>
</evidence>
<evidence type="ECO:0000256" key="7">
    <source>
        <dbReference type="ARBA" id="ARBA00022840"/>
    </source>
</evidence>
<protein>
    <submittedName>
        <fullName evidence="13">ABC transporter ATP-binding protein</fullName>
    </submittedName>
</protein>
<proteinExistence type="inferred from homology"/>
<evidence type="ECO:0000256" key="3">
    <source>
        <dbReference type="ARBA" id="ARBA00022448"/>
    </source>
</evidence>
<feature type="domain" description="ABC transporter" evidence="12">
    <location>
        <begin position="11"/>
        <end position="268"/>
    </location>
</feature>
<evidence type="ECO:0000256" key="11">
    <source>
        <dbReference type="SAM" id="MobiDB-lite"/>
    </source>
</evidence>
<dbReference type="PROSITE" id="PS00211">
    <property type="entry name" value="ABC_TRANSPORTER_1"/>
    <property type="match status" value="1"/>
</dbReference>
<evidence type="ECO:0000256" key="2">
    <source>
        <dbReference type="ARBA" id="ARBA00005417"/>
    </source>
</evidence>
<keyword evidence="4" id="KW-1003">Cell membrane</keyword>
<dbReference type="PROSITE" id="PS50893">
    <property type="entry name" value="ABC_TRANSPORTER_2"/>
    <property type="match status" value="2"/>
</dbReference>
<dbReference type="PANTHER" id="PTHR43553">
    <property type="entry name" value="HEAVY METAL TRANSPORTER"/>
    <property type="match status" value="1"/>
</dbReference>
<evidence type="ECO:0000256" key="8">
    <source>
        <dbReference type="ARBA" id="ARBA00022967"/>
    </source>
</evidence>
<evidence type="ECO:0000259" key="12">
    <source>
        <dbReference type="PROSITE" id="PS50893"/>
    </source>
</evidence>
<keyword evidence="14" id="KW-1185">Reference proteome</keyword>
<keyword evidence="8" id="KW-1278">Translocase</keyword>
<dbReference type="InterPro" id="IPR017871">
    <property type="entry name" value="ABC_transporter-like_CS"/>
</dbReference>
<feature type="domain" description="ABC transporter" evidence="12">
    <location>
        <begin position="300"/>
        <end position="526"/>
    </location>
</feature>
<accession>A0ABW2SJ26</accession>
<dbReference type="CDD" id="cd03225">
    <property type="entry name" value="ABC_cobalt_CbiO_domain1"/>
    <property type="match status" value="1"/>
</dbReference>
<dbReference type="SMART" id="SM00382">
    <property type="entry name" value="AAA"/>
    <property type="match status" value="2"/>
</dbReference>
<feature type="compositionally biased region" description="Basic and acidic residues" evidence="11">
    <location>
        <begin position="525"/>
        <end position="536"/>
    </location>
</feature>
<dbReference type="InterPro" id="IPR027417">
    <property type="entry name" value="P-loop_NTPase"/>
</dbReference>
<sequence length="536" mass="56884">MNATESQAGSVTLEDVSFSYTTNGSGASPYGPAPARRAAPGTTAVLRQIDLEIAPGTLTLLCGASGSGKSSILRLINGLIPHFHSGSLHGRVEVGRVDMPRAALADSGRVTSTVFQNPRTQFFTSDVRGELAFRGENYGVDPEEIERRIRRAAGQLGISHLLGRRLSQLSGGELQRVACAQALVAGTPVILLDEPTSNLSPQAVQDMTGILARLKADGHTIVVAEHRLHFLRGLADQVVLIREGRIARRWTGEEFFALGDAERRDLGLRTLETPPACDAVPLRAHAGDDAQTPPASARGLVLEDVRFSYGRRRVLDIDRLCFPAGCVSALVGVNGAGKSTLARILCGLADPERGGRIALDGRRAGTRARLASSSLVMQDVHRQLFSASVRSEVVLGLDPGRAREVDVDALLAGFDLAAESERHPLSLSGGQKQRLAIAAAIAKGARLHILDEPTSGVDHRRLEEIAAALRSLARGGAIVIVITHDAELIEACADRIVKLRRLDPGGAASPQAEVIRPPAATATRRIADAAGRRKDA</sequence>
<evidence type="ECO:0000256" key="5">
    <source>
        <dbReference type="ARBA" id="ARBA00022737"/>
    </source>
</evidence>
<comment type="caution">
    <text evidence="13">The sequence shown here is derived from an EMBL/GenBank/DDBJ whole genome shotgun (WGS) entry which is preliminary data.</text>
</comment>
<evidence type="ECO:0000256" key="6">
    <source>
        <dbReference type="ARBA" id="ARBA00022741"/>
    </source>
</evidence>
<comment type="function">
    <text evidence="10">Probably part of an ABC transporter complex. Responsible for energy coupling to the transport system.</text>
</comment>
<keyword evidence="6" id="KW-0547">Nucleotide-binding</keyword>
<dbReference type="RefSeq" id="WP_380971393.1">
    <property type="nucleotide sequence ID" value="NZ_JBHTEF010000001.1"/>
</dbReference>
<reference evidence="14" key="1">
    <citation type="journal article" date="2019" name="Int. J. Syst. Evol. Microbiol.">
        <title>The Global Catalogue of Microorganisms (GCM) 10K type strain sequencing project: providing services to taxonomists for standard genome sequencing and annotation.</title>
        <authorList>
            <consortium name="The Broad Institute Genomics Platform"/>
            <consortium name="The Broad Institute Genome Sequencing Center for Infectious Disease"/>
            <person name="Wu L."/>
            <person name="Ma J."/>
        </authorList>
    </citation>
    <scope>NUCLEOTIDE SEQUENCE [LARGE SCALE GENOMIC DNA]</scope>
    <source>
        <strain evidence="14">CCUG 56698</strain>
    </source>
</reference>
<keyword evidence="3" id="KW-0813">Transport</keyword>
<dbReference type="Proteomes" id="UP001596527">
    <property type="component" value="Unassembled WGS sequence"/>
</dbReference>
<dbReference type="InterPro" id="IPR003593">
    <property type="entry name" value="AAA+_ATPase"/>
</dbReference>
<evidence type="ECO:0000313" key="13">
    <source>
        <dbReference type="EMBL" id="MFC7579855.1"/>
    </source>
</evidence>
<keyword evidence="9" id="KW-0472">Membrane</keyword>
<evidence type="ECO:0000256" key="9">
    <source>
        <dbReference type="ARBA" id="ARBA00023136"/>
    </source>
</evidence>
<dbReference type="GO" id="GO:0005524">
    <property type="term" value="F:ATP binding"/>
    <property type="evidence" value="ECO:0007669"/>
    <property type="project" value="UniProtKB-KW"/>
</dbReference>
<feature type="compositionally biased region" description="Low complexity" evidence="11">
    <location>
        <begin position="515"/>
        <end position="524"/>
    </location>
</feature>
<evidence type="ECO:0000256" key="10">
    <source>
        <dbReference type="ARBA" id="ARBA00025157"/>
    </source>
</evidence>
<dbReference type="PANTHER" id="PTHR43553:SF23">
    <property type="entry name" value="ABC TRANSPORTER ATP-BINDING COMPONENT"/>
    <property type="match status" value="1"/>
</dbReference>
<gene>
    <name evidence="13" type="ORF">ACFQWG_01240</name>
</gene>
<comment type="subcellular location">
    <subcellularLocation>
        <location evidence="1">Cell membrane</location>
        <topology evidence="1">Peripheral membrane protein</topology>
    </subcellularLocation>
</comment>
<dbReference type="Pfam" id="PF00005">
    <property type="entry name" value="ABC_tran"/>
    <property type="match status" value="2"/>
</dbReference>
<dbReference type="EMBL" id="JBHTEF010000001">
    <property type="protein sequence ID" value="MFC7579855.1"/>
    <property type="molecule type" value="Genomic_DNA"/>
</dbReference>
<dbReference type="InterPro" id="IPR015856">
    <property type="entry name" value="ABC_transpr_CbiO/EcfA_su"/>
</dbReference>
<evidence type="ECO:0000256" key="4">
    <source>
        <dbReference type="ARBA" id="ARBA00022475"/>
    </source>
</evidence>
<feature type="region of interest" description="Disordered" evidence="11">
    <location>
        <begin position="506"/>
        <end position="536"/>
    </location>
</feature>
<dbReference type="SUPFAM" id="SSF52540">
    <property type="entry name" value="P-loop containing nucleoside triphosphate hydrolases"/>
    <property type="match status" value="2"/>
</dbReference>
<dbReference type="InterPro" id="IPR050095">
    <property type="entry name" value="ECF_ABC_transporter_ATP-bd"/>
</dbReference>
<keyword evidence="7 13" id="KW-0067">ATP-binding</keyword>